<keyword evidence="3 6" id="KW-0815">Transposition</keyword>
<protein>
    <recommendedName>
        <fullName evidence="6">Mutator family transposase</fullName>
    </recommendedName>
</protein>
<dbReference type="PANTHER" id="PTHR33217:SF8">
    <property type="entry name" value="MUTATOR FAMILY TRANSPOSASE"/>
    <property type="match status" value="1"/>
</dbReference>
<dbReference type="AlphaFoldDB" id="A0A845PXX1"/>
<gene>
    <name evidence="7" type="ORF">GNY06_05875</name>
</gene>
<name>A0A845PXX1_9FLAO</name>
<evidence type="ECO:0000256" key="6">
    <source>
        <dbReference type="RuleBase" id="RU365089"/>
    </source>
</evidence>
<keyword evidence="5 6" id="KW-0233">DNA recombination</keyword>
<reference evidence="7 8" key="1">
    <citation type="submission" date="2019-11" db="EMBL/GenBank/DDBJ databases">
        <title>Characterization of Elizabethkingia argenteiflava sp. nov., isolated from inner surface of Soybean Pods.</title>
        <authorList>
            <person name="Mo S."/>
        </authorList>
    </citation>
    <scope>NUCLEOTIDE SEQUENCE [LARGE SCALE GENOMIC DNA]</scope>
    <source>
        <strain evidence="7 8">YB22</strain>
    </source>
</reference>
<evidence type="ECO:0000256" key="2">
    <source>
        <dbReference type="ARBA" id="ARBA00010961"/>
    </source>
</evidence>
<keyword evidence="4 6" id="KW-0238">DNA-binding</keyword>
<organism evidence="7 8">
    <name type="scientific">Elizabethkingia argenteiflava</name>
    <dbReference type="NCBI Taxonomy" id="2681556"/>
    <lineage>
        <taxon>Bacteria</taxon>
        <taxon>Pseudomonadati</taxon>
        <taxon>Bacteroidota</taxon>
        <taxon>Flavobacteriia</taxon>
        <taxon>Flavobacteriales</taxon>
        <taxon>Weeksellaceae</taxon>
        <taxon>Elizabethkingia</taxon>
    </lineage>
</organism>
<comment type="caution">
    <text evidence="7">The sequence shown here is derived from an EMBL/GenBank/DDBJ whole genome shotgun (WGS) entry which is preliminary data.</text>
</comment>
<accession>A0A845PXX1</accession>
<dbReference type="Pfam" id="PF00872">
    <property type="entry name" value="Transposase_mut"/>
    <property type="match status" value="1"/>
</dbReference>
<keyword evidence="6" id="KW-0814">Transposable element</keyword>
<dbReference type="PANTHER" id="PTHR33217">
    <property type="entry name" value="TRANSPOSASE FOR INSERTION SEQUENCE ELEMENT IS1081"/>
    <property type="match status" value="1"/>
</dbReference>
<keyword evidence="8" id="KW-1185">Reference proteome</keyword>
<dbReference type="GO" id="GO:0004803">
    <property type="term" value="F:transposase activity"/>
    <property type="evidence" value="ECO:0007669"/>
    <property type="project" value="UniProtKB-UniRule"/>
</dbReference>
<dbReference type="Proteomes" id="UP000553459">
    <property type="component" value="Unassembled WGS sequence"/>
</dbReference>
<evidence type="ECO:0000256" key="5">
    <source>
        <dbReference type="ARBA" id="ARBA00023172"/>
    </source>
</evidence>
<dbReference type="EMBL" id="JAAABJ010000477">
    <property type="protein sequence ID" value="NAW50920.1"/>
    <property type="molecule type" value="Genomic_DNA"/>
</dbReference>
<evidence type="ECO:0000313" key="8">
    <source>
        <dbReference type="Proteomes" id="UP000553459"/>
    </source>
</evidence>
<evidence type="ECO:0000313" key="7">
    <source>
        <dbReference type="EMBL" id="NAW50920.1"/>
    </source>
</evidence>
<sequence>MLAFEEKWAKKYPLTCKSWLDNWLNLSSFFEYDEVVRRIIYTTNQIQVVLRNIRKITKT</sequence>
<dbReference type="InterPro" id="IPR001207">
    <property type="entry name" value="Transposase_mutator"/>
</dbReference>
<evidence type="ECO:0000256" key="3">
    <source>
        <dbReference type="ARBA" id="ARBA00022578"/>
    </source>
</evidence>
<evidence type="ECO:0000256" key="4">
    <source>
        <dbReference type="ARBA" id="ARBA00023125"/>
    </source>
</evidence>
<comment type="similarity">
    <text evidence="2 6">Belongs to the transposase mutator family.</text>
</comment>
<evidence type="ECO:0000256" key="1">
    <source>
        <dbReference type="ARBA" id="ARBA00002190"/>
    </source>
</evidence>
<dbReference type="GO" id="GO:0006313">
    <property type="term" value="P:DNA transposition"/>
    <property type="evidence" value="ECO:0007669"/>
    <property type="project" value="UniProtKB-UniRule"/>
</dbReference>
<proteinExistence type="inferred from homology"/>
<comment type="function">
    <text evidence="1 6">Required for the transposition of the insertion element.</text>
</comment>
<dbReference type="GO" id="GO:0003677">
    <property type="term" value="F:DNA binding"/>
    <property type="evidence" value="ECO:0007669"/>
    <property type="project" value="UniProtKB-UniRule"/>
</dbReference>